<dbReference type="InterPro" id="IPR036291">
    <property type="entry name" value="NAD(P)-bd_dom_sf"/>
</dbReference>
<dbReference type="PANTHER" id="PTHR32487:SF0">
    <property type="entry name" value="3-OXO-DELTA(4,5)-STEROID 5-BETA-REDUCTASE"/>
    <property type="match status" value="1"/>
</dbReference>
<dbReference type="AlphaFoldDB" id="A0A4R3M0V0"/>
<sequence length="350" mass="38986">MTKKLAVIAGATGVIGRGLADTLARRPDWDVVALARRPVEVPGVRFIPVDLTDTAACRARLTGLEGATHLLYAGRFDHVANQPEPVETNLAMLRNVLEPLEAQAPGLAHVHLVHGTKWYGSDIGPFPTPAREDDPRSVRTTFYYAQQDYVAARQPGRSWTWSASRPHGICHAVPDTPRNLVLVIAVYALICREMGLPLCFPGTEANYRALYQCTSSDHLVDAILWMSETPACANQAFNIINGDHIRWERLWPAFARHFGMEVGPVKTVKLAAAMADKAPVWDAIVRRHGLKAPPYERLALWSYGDFVFGPHWDMMSDMTKARQAGFTRTVRTEDEFIRYFNVFSKAGVLP</sequence>
<proteinExistence type="predicted"/>
<dbReference type="Proteomes" id="UP000294664">
    <property type="component" value="Unassembled WGS sequence"/>
</dbReference>
<feature type="domain" description="PRISE-like Rossmann-fold" evidence="1">
    <location>
        <begin position="56"/>
        <end position="350"/>
    </location>
</feature>
<organism evidence="2 3">
    <name type="scientific">Aquabacter spiritensis</name>
    <dbReference type="NCBI Taxonomy" id="933073"/>
    <lineage>
        <taxon>Bacteria</taxon>
        <taxon>Pseudomonadati</taxon>
        <taxon>Pseudomonadota</taxon>
        <taxon>Alphaproteobacteria</taxon>
        <taxon>Hyphomicrobiales</taxon>
        <taxon>Xanthobacteraceae</taxon>
        <taxon>Aquabacter</taxon>
    </lineage>
</organism>
<dbReference type="Pfam" id="PF22917">
    <property type="entry name" value="PRISE"/>
    <property type="match status" value="1"/>
</dbReference>
<dbReference type="EMBL" id="SMAI01000003">
    <property type="protein sequence ID" value="TCT06226.1"/>
    <property type="molecule type" value="Genomic_DNA"/>
</dbReference>
<keyword evidence="3" id="KW-1185">Reference proteome</keyword>
<protein>
    <submittedName>
        <fullName evidence="2">Nucleoside-diphosphate-sugar epimerase</fullName>
    </submittedName>
</protein>
<gene>
    <name evidence="2" type="ORF">EDC64_103330</name>
</gene>
<dbReference type="CDD" id="cd08948">
    <property type="entry name" value="5beta-POR_like_SDR_a"/>
    <property type="match status" value="1"/>
</dbReference>
<dbReference type="Gene3D" id="3.40.50.720">
    <property type="entry name" value="NAD(P)-binding Rossmann-like Domain"/>
    <property type="match status" value="1"/>
</dbReference>
<evidence type="ECO:0000313" key="2">
    <source>
        <dbReference type="EMBL" id="TCT06226.1"/>
    </source>
</evidence>
<evidence type="ECO:0000259" key="1">
    <source>
        <dbReference type="Pfam" id="PF22917"/>
    </source>
</evidence>
<dbReference type="OrthoDB" id="9779041at2"/>
<evidence type="ECO:0000313" key="3">
    <source>
        <dbReference type="Proteomes" id="UP000294664"/>
    </source>
</evidence>
<dbReference type="InterPro" id="IPR055222">
    <property type="entry name" value="PRISE-like_Rossmann-fold"/>
</dbReference>
<name>A0A4R3M0V0_9HYPH</name>
<dbReference type="RefSeq" id="WP_132030735.1">
    <property type="nucleotide sequence ID" value="NZ_SMAI01000003.1"/>
</dbReference>
<dbReference type="PANTHER" id="PTHR32487">
    <property type="entry name" value="3-OXO-DELTA(4,5)-STEROID 5-BETA-REDUCTASE"/>
    <property type="match status" value="1"/>
</dbReference>
<comment type="caution">
    <text evidence="2">The sequence shown here is derived from an EMBL/GenBank/DDBJ whole genome shotgun (WGS) entry which is preliminary data.</text>
</comment>
<accession>A0A4R3M0V0</accession>
<dbReference type="SUPFAM" id="SSF51735">
    <property type="entry name" value="NAD(P)-binding Rossmann-fold domains"/>
    <property type="match status" value="1"/>
</dbReference>
<reference evidence="2 3" key="1">
    <citation type="submission" date="2019-03" db="EMBL/GenBank/DDBJ databases">
        <title>Genomic Encyclopedia of Type Strains, Phase IV (KMG-IV): sequencing the most valuable type-strain genomes for metagenomic binning, comparative biology and taxonomic classification.</title>
        <authorList>
            <person name="Goeker M."/>
        </authorList>
    </citation>
    <scope>NUCLEOTIDE SEQUENCE [LARGE SCALE GENOMIC DNA]</scope>
    <source>
        <strain evidence="2 3">DSM 9035</strain>
    </source>
</reference>